<evidence type="ECO:0000259" key="2">
    <source>
        <dbReference type="Pfam" id="PF04773"/>
    </source>
</evidence>
<feature type="domain" description="Protein FecR C-terminal" evidence="3">
    <location>
        <begin position="317"/>
        <end position="384"/>
    </location>
</feature>
<dbReference type="GO" id="GO:0016989">
    <property type="term" value="F:sigma factor antagonist activity"/>
    <property type="evidence" value="ECO:0007669"/>
    <property type="project" value="TreeGrafter"/>
</dbReference>
<dbReference type="RefSeq" id="WP_098192427.1">
    <property type="nucleotide sequence ID" value="NZ_CP023777.1"/>
</dbReference>
<evidence type="ECO:0000256" key="1">
    <source>
        <dbReference type="SAM" id="Phobius"/>
    </source>
</evidence>
<keyword evidence="5" id="KW-1185">Reference proteome</keyword>
<dbReference type="InterPro" id="IPR006860">
    <property type="entry name" value="FecR"/>
</dbReference>
<evidence type="ECO:0008006" key="6">
    <source>
        <dbReference type="Google" id="ProtNLM"/>
    </source>
</evidence>
<reference evidence="4 5" key="1">
    <citation type="submission" date="2017-10" db="EMBL/GenBank/DDBJ databases">
        <title>Paenichitinophaga pekingensis gen. nov., sp. nov., isolated from activated sludge.</title>
        <authorList>
            <person name="Jin D."/>
            <person name="Kong X."/>
            <person name="Deng Y."/>
            <person name="Bai Z."/>
        </authorList>
    </citation>
    <scope>NUCLEOTIDE SEQUENCE [LARGE SCALE GENOMIC DNA]</scope>
    <source>
        <strain evidence="4 5">13</strain>
    </source>
</reference>
<protein>
    <recommendedName>
        <fullName evidence="6">Iron dicitrate transport regulator FecR</fullName>
    </recommendedName>
</protein>
<keyword evidence="1" id="KW-0812">Transmembrane</keyword>
<dbReference type="Pfam" id="PF16344">
    <property type="entry name" value="FecR_C"/>
    <property type="match status" value="1"/>
</dbReference>
<organism evidence="4 5">
    <name type="scientific">Chitinophaga caeni</name>
    <dbReference type="NCBI Taxonomy" id="2029983"/>
    <lineage>
        <taxon>Bacteria</taxon>
        <taxon>Pseudomonadati</taxon>
        <taxon>Bacteroidota</taxon>
        <taxon>Chitinophagia</taxon>
        <taxon>Chitinophagales</taxon>
        <taxon>Chitinophagaceae</taxon>
        <taxon>Chitinophaga</taxon>
    </lineage>
</organism>
<dbReference type="Proteomes" id="UP000220133">
    <property type="component" value="Chromosome"/>
</dbReference>
<dbReference type="InterPro" id="IPR032508">
    <property type="entry name" value="FecR_C"/>
</dbReference>
<dbReference type="Gene3D" id="2.60.120.1440">
    <property type="match status" value="1"/>
</dbReference>
<evidence type="ECO:0000313" key="4">
    <source>
        <dbReference type="EMBL" id="ATL46037.1"/>
    </source>
</evidence>
<dbReference type="InterPro" id="IPR012373">
    <property type="entry name" value="Ferrdict_sens_TM"/>
</dbReference>
<dbReference type="Gene3D" id="3.55.50.30">
    <property type="match status" value="1"/>
</dbReference>
<name>A0A291QQ31_9BACT</name>
<dbReference type="OrthoDB" id="643697at2"/>
<feature type="domain" description="FecR protein" evidence="2">
    <location>
        <begin position="186"/>
        <end position="276"/>
    </location>
</feature>
<evidence type="ECO:0000313" key="5">
    <source>
        <dbReference type="Proteomes" id="UP000220133"/>
    </source>
</evidence>
<dbReference type="AlphaFoldDB" id="A0A291QQ31"/>
<evidence type="ECO:0000259" key="3">
    <source>
        <dbReference type="Pfam" id="PF16344"/>
    </source>
</evidence>
<dbReference type="PANTHER" id="PTHR30273:SF2">
    <property type="entry name" value="PROTEIN FECR"/>
    <property type="match status" value="1"/>
</dbReference>
<gene>
    <name evidence="4" type="ORF">COR50_02035</name>
</gene>
<keyword evidence="1" id="KW-1133">Transmembrane helix</keyword>
<feature type="transmembrane region" description="Helical" evidence="1">
    <location>
        <begin position="90"/>
        <end position="108"/>
    </location>
</feature>
<accession>A0A291QQ31</accession>
<dbReference type="KEGG" id="cbae:COR50_02035"/>
<dbReference type="Pfam" id="PF04773">
    <property type="entry name" value="FecR"/>
    <property type="match status" value="1"/>
</dbReference>
<keyword evidence="1" id="KW-0472">Membrane</keyword>
<dbReference type="EMBL" id="CP023777">
    <property type="protein sequence ID" value="ATL46037.1"/>
    <property type="molecule type" value="Genomic_DNA"/>
</dbReference>
<proteinExistence type="predicted"/>
<dbReference type="PANTHER" id="PTHR30273">
    <property type="entry name" value="PERIPLASMIC SIGNAL SENSOR AND SIGMA FACTOR ACTIVATOR FECR-RELATED"/>
    <property type="match status" value="1"/>
</dbReference>
<sequence>MKMKYSQNFIHRKMTEKLAGMLPASEEQWLDDLIKSDPVVRDTWLELQKNFTKEDREQLCSRFNGELHPIDFASIPPNVLEKPQSSITRYLLAACAAAAAIIISILVIRPGNRQVDQSVTYTYHRQGWEDTAQFTQLQLSNGRVVNLGKVSGNFIVDSVSLNGQNSTLSFREDLPLPSGINSVIVPVGKSYKVILGDGSEVWLNSQSLLDFPFRFDGASREISISGEAYVKVAQDADKPFIVHMDDGDIQVLGTEFNVNAYEEPSVKISLVKGAIKYVNKSTSIRLQPGKQLQMTRGKSNKIVDFDIDKTTAWRDGKYYFENASLEDICKILPRWYGVTVIMDQQQIQDIPFSGSMDRVQPLKIFLENLSLTANVKYYMQDGKVHFY</sequence>